<organism evidence="1 2">
    <name type="scientific">Chrysophaeum taylorii</name>
    <dbReference type="NCBI Taxonomy" id="2483200"/>
    <lineage>
        <taxon>Eukaryota</taxon>
        <taxon>Sar</taxon>
        <taxon>Stramenopiles</taxon>
        <taxon>Ochrophyta</taxon>
        <taxon>Pelagophyceae</taxon>
        <taxon>Pelagomonadales</taxon>
        <taxon>Pelagomonadaceae</taxon>
        <taxon>Chrysophaeum</taxon>
    </lineage>
</organism>
<evidence type="ECO:0000313" key="2">
    <source>
        <dbReference type="Proteomes" id="UP001230188"/>
    </source>
</evidence>
<accession>A0AAD7XIF3</accession>
<keyword evidence="2" id="KW-1185">Reference proteome</keyword>
<comment type="caution">
    <text evidence="1">The sequence shown here is derived from an EMBL/GenBank/DDBJ whole genome shotgun (WGS) entry which is preliminary data.</text>
</comment>
<protein>
    <submittedName>
        <fullName evidence="1">Uncharacterized protein</fullName>
    </submittedName>
</protein>
<proteinExistence type="predicted"/>
<gene>
    <name evidence="1" type="ORF">CTAYLR_005346</name>
</gene>
<reference evidence="1" key="1">
    <citation type="submission" date="2023-01" db="EMBL/GenBank/DDBJ databases">
        <title>Metagenome sequencing of chrysophaentin producing Chrysophaeum taylorii.</title>
        <authorList>
            <person name="Davison J."/>
            <person name="Bewley C."/>
        </authorList>
    </citation>
    <scope>NUCLEOTIDE SEQUENCE</scope>
    <source>
        <strain evidence="1">NIES-1699</strain>
    </source>
</reference>
<name>A0AAD7XIF3_9STRA</name>
<dbReference type="EMBL" id="JAQMWT010000572">
    <property type="protein sequence ID" value="KAJ8599324.1"/>
    <property type="molecule type" value="Genomic_DNA"/>
</dbReference>
<dbReference type="Proteomes" id="UP001230188">
    <property type="component" value="Unassembled WGS sequence"/>
</dbReference>
<sequence>MLTDNDKRLCQVALAHVILRSAAAKEARLEEPVVSRQAIAEALCDHRRDFQASTETILYRDLEHLATLPITGSIQLNRHLEAVTDRALREGRLGPKQLSTWIQLHGWDLVVASCDWPTSEKHDRLKCGLDLFVILSRVHRLALELVDPMESGRLCRLVASCKLLLDALRIVLLEFSLKHTDLAGDASPRSLTNSITAADFSSSSSASKSERVAISEMLARLLEDFEHVPLARAFLLVLAEEALHVLSKTKKNIPPTI</sequence>
<evidence type="ECO:0000313" key="1">
    <source>
        <dbReference type="EMBL" id="KAJ8599324.1"/>
    </source>
</evidence>
<dbReference type="AlphaFoldDB" id="A0AAD7XIF3"/>